<dbReference type="InterPro" id="IPR019378">
    <property type="entry name" value="GDP-Fuc_O-FucTrfase"/>
</dbReference>
<evidence type="ECO:0000256" key="3">
    <source>
        <dbReference type="ARBA" id="ARBA00023277"/>
    </source>
</evidence>
<reference evidence="4 5" key="1">
    <citation type="journal article" date="2013" name="MBio">
        <title>Genome sequencing of the plant pathogen Taphrina deformans, the causal agent of peach leaf curl.</title>
        <authorList>
            <person name="Cisse O.H."/>
            <person name="Almeida J.M.G.C.F."/>
            <person name="Fonseca A."/>
            <person name="Kumar A.A."/>
            <person name="Salojaervi J."/>
            <person name="Overmyer K."/>
            <person name="Hauser P.M."/>
            <person name="Pagni M."/>
        </authorList>
    </citation>
    <scope>NUCLEOTIDE SEQUENCE [LARGE SCALE GENOMIC DNA]</scope>
    <source>
        <strain evidence="5">PYCC 5710 / ATCC 11124 / CBS 356.35 / IMI 108563 / JCM 9778 / NBRC 8474</strain>
    </source>
</reference>
<dbReference type="STRING" id="1097556.R4XGA5"/>
<dbReference type="EMBL" id="CAHR02000350">
    <property type="protein sequence ID" value="CCG84932.1"/>
    <property type="molecule type" value="Genomic_DNA"/>
</dbReference>
<dbReference type="Pfam" id="PF10250">
    <property type="entry name" value="O-FucT"/>
    <property type="match status" value="1"/>
</dbReference>
<keyword evidence="1" id="KW-0808">Transferase</keyword>
<evidence type="ECO:0000256" key="2">
    <source>
        <dbReference type="ARBA" id="ARBA00023253"/>
    </source>
</evidence>
<dbReference type="AlphaFoldDB" id="R4XGA5"/>
<evidence type="ECO:0008006" key="6">
    <source>
        <dbReference type="Google" id="ProtNLM"/>
    </source>
</evidence>
<accession>R4XGA5</accession>
<protein>
    <recommendedName>
        <fullName evidence="6">Alternative oxidase</fullName>
    </recommendedName>
</protein>
<evidence type="ECO:0000313" key="5">
    <source>
        <dbReference type="Proteomes" id="UP000013776"/>
    </source>
</evidence>
<evidence type="ECO:0000256" key="1">
    <source>
        <dbReference type="ARBA" id="ARBA00022679"/>
    </source>
</evidence>
<proteinExistence type="predicted"/>
<sequence>MFRPAIVLEKVQQLVGGLTRLAPAYDGLSQDEFGRARSSSFFSSFSAFRVQSDRKVIYGLIVGCTLGLGLFSLSGSSSSSSSSSSSTGADDRFSITSALGGLGSSSRPAGTRALEREIFNLLGEGGDFDPAPIENLCNHKRFQPGLYVRCNENDGGVGNVRNSILLCTRYAVESGAHLVAPRIHLRSTSDLADLGGDRVNMTYLFDYDVYRARIEGACPGFRLYESADEVPTAAGSLHIPPDRLDPLDFHGHGGLINTHILDHRADLRGWLWNQVQVHPSLKTPVLVDLARTFFGWANTQDSYEVWHEWSRILPFQPETYHVAAQILSIMSKLDAEQLAGEKILQNSYRYVGQHLRTEGDVSPEMKAYGFDTQMDASLALCREKGITELYIASGDVGEAAKATMQALDSGITVHTKYSLMTADAQLASAILAMTFDQQALIDYLIMSKATSFVGVDSSSFSGNIAVLRHAALGDQTHWHGFSDELSLLIGDRFEWLREAMWA</sequence>
<comment type="caution">
    <text evidence="4">The sequence shown here is derived from an EMBL/GenBank/DDBJ whole genome shotgun (WGS) entry which is preliminary data.</text>
</comment>
<dbReference type="Gene3D" id="3.40.50.11350">
    <property type="match status" value="1"/>
</dbReference>
<keyword evidence="2" id="KW-0294">Fucose metabolism</keyword>
<evidence type="ECO:0000313" key="4">
    <source>
        <dbReference type="EMBL" id="CCG84932.1"/>
    </source>
</evidence>
<dbReference type="eggNOG" id="ENOG502SRQT">
    <property type="taxonomic scope" value="Eukaryota"/>
</dbReference>
<dbReference type="GO" id="GO:0006004">
    <property type="term" value="P:fucose metabolic process"/>
    <property type="evidence" value="ECO:0007669"/>
    <property type="project" value="UniProtKB-KW"/>
</dbReference>
<dbReference type="CDD" id="cd11296">
    <property type="entry name" value="O-FucT_like"/>
    <property type="match status" value="1"/>
</dbReference>
<gene>
    <name evidence="4" type="ORF">TAPDE_005495</name>
</gene>
<dbReference type="GO" id="GO:0016740">
    <property type="term" value="F:transferase activity"/>
    <property type="evidence" value="ECO:0007669"/>
    <property type="project" value="UniProtKB-KW"/>
</dbReference>
<dbReference type="Proteomes" id="UP000013776">
    <property type="component" value="Unassembled WGS sequence"/>
</dbReference>
<name>R4XGA5_TAPDE</name>
<dbReference type="OrthoDB" id="20368at2759"/>
<dbReference type="VEuPathDB" id="FungiDB:TAPDE_005495"/>
<organism evidence="4 5">
    <name type="scientific">Taphrina deformans (strain PYCC 5710 / ATCC 11124 / CBS 356.35 / IMI 108563 / JCM 9778 / NBRC 8474)</name>
    <name type="common">Peach leaf curl fungus</name>
    <name type="synonym">Lalaria deformans</name>
    <dbReference type="NCBI Taxonomy" id="1097556"/>
    <lineage>
        <taxon>Eukaryota</taxon>
        <taxon>Fungi</taxon>
        <taxon>Dikarya</taxon>
        <taxon>Ascomycota</taxon>
        <taxon>Taphrinomycotina</taxon>
        <taxon>Taphrinomycetes</taxon>
        <taxon>Taphrinales</taxon>
        <taxon>Taphrinaceae</taxon>
        <taxon>Taphrina</taxon>
    </lineage>
</organism>
<keyword evidence="5" id="KW-1185">Reference proteome</keyword>
<keyword evidence="3" id="KW-0119">Carbohydrate metabolism</keyword>